<dbReference type="Proteomes" id="UP000033035">
    <property type="component" value="Unassembled WGS sequence"/>
</dbReference>
<evidence type="ECO:0000313" key="3">
    <source>
        <dbReference type="EMBL" id="KKB50370.1"/>
    </source>
</evidence>
<dbReference type="Gene3D" id="3.40.1350.10">
    <property type="match status" value="1"/>
</dbReference>
<sequence length="345" mass="40020">MTEKNSSILSPEYLNFKNEITARIRSAQYEALKAVNKEMIALYWEVGKRITEQQTALGWGKSVVENLSRDIQKEFPGIKGFSARNIWDMARFYAEYQSDEILRTLLAEISWSKHIVILTKCKETQQRQFYILATKKYGWTNNVLLNKIEAKTYENYLLGQSNFDKTLPDSIKNQAILALKDEYTFDLVGLAEEHSEYELEQAIIKNIRAFLMEFGTDFSFIGNQYRLEVDGKEYFIDLLLYNRRLQAMIAIELKIGEFQPEYKGKMEFYLNILNDTVKLPHENPAIGIIICKSKSRMIVEYALKSSNMPIGVATYSLSSELPEAYKKLLPTSEEIAKKIELLIER</sequence>
<evidence type="ECO:0008006" key="5">
    <source>
        <dbReference type="Google" id="ProtNLM"/>
    </source>
</evidence>
<dbReference type="GO" id="GO:0003676">
    <property type="term" value="F:nucleic acid binding"/>
    <property type="evidence" value="ECO:0007669"/>
    <property type="project" value="InterPro"/>
</dbReference>
<dbReference type="InterPro" id="IPR041527">
    <property type="entry name" value="YhcG_N"/>
</dbReference>
<gene>
    <name evidence="3" type="ORF">HMPREF1536_03905</name>
</gene>
<feature type="domain" description="YhcG PDDEXK nuclease" evidence="1">
    <location>
        <begin position="178"/>
        <end position="329"/>
    </location>
</feature>
<name>A0A0F5IYV1_9BACT</name>
<dbReference type="PANTHER" id="PTHR30547:SF0">
    <property type="entry name" value="BLR8175 PROTEIN"/>
    <property type="match status" value="1"/>
</dbReference>
<dbReference type="InterPro" id="IPR009362">
    <property type="entry name" value="YhcG_C"/>
</dbReference>
<evidence type="ECO:0000259" key="2">
    <source>
        <dbReference type="Pfam" id="PF17761"/>
    </source>
</evidence>
<evidence type="ECO:0000259" key="1">
    <source>
        <dbReference type="Pfam" id="PF06250"/>
    </source>
</evidence>
<accession>A0A0F5IYV1</accession>
<keyword evidence="4" id="KW-1185">Reference proteome</keyword>
<protein>
    <recommendedName>
        <fullName evidence="5">DUF1016 domain-containing protein</fullName>
    </recommendedName>
</protein>
<reference evidence="3 4" key="1">
    <citation type="submission" date="2013-04" db="EMBL/GenBank/DDBJ databases">
        <title>The Genome Sequence of Parabacteroides gordonii DSM 23371.</title>
        <authorList>
            <consortium name="The Broad Institute Genomics Platform"/>
            <person name="Earl A."/>
            <person name="Ward D."/>
            <person name="Feldgarden M."/>
            <person name="Gevers D."/>
            <person name="Martens E."/>
            <person name="Sakamoto M."/>
            <person name="Benno Y."/>
            <person name="Suzuki N."/>
            <person name="Matsunaga N."/>
            <person name="Koshihara K."/>
            <person name="Seki M."/>
            <person name="Komiya H."/>
            <person name="Walker B."/>
            <person name="Young S."/>
            <person name="Zeng Q."/>
            <person name="Gargeya S."/>
            <person name="Fitzgerald M."/>
            <person name="Haas B."/>
            <person name="Abouelleil A."/>
            <person name="Allen A.W."/>
            <person name="Alvarado L."/>
            <person name="Arachchi H.M."/>
            <person name="Berlin A.M."/>
            <person name="Chapman S.B."/>
            <person name="Gainer-Dewar J."/>
            <person name="Goldberg J."/>
            <person name="Griggs A."/>
            <person name="Gujja S."/>
            <person name="Hansen M."/>
            <person name="Howarth C."/>
            <person name="Imamovic A."/>
            <person name="Ireland A."/>
            <person name="Larimer J."/>
            <person name="McCowan C."/>
            <person name="Murphy C."/>
            <person name="Pearson M."/>
            <person name="Poon T.W."/>
            <person name="Priest M."/>
            <person name="Roberts A."/>
            <person name="Saif S."/>
            <person name="Shea T."/>
            <person name="Sisk P."/>
            <person name="Sykes S."/>
            <person name="Wortman J."/>
            <person name="Nusbaum C."/>
            <person name="Birren B."/>
        </authorList>
    </citation>
    <scope>NUCLEOTIDE SEQUENCE [LARGE SCALE GENOMIC DNA]</scope>
    <source>
        <strain evidence="3 4">MS-1</strain>
    </source>
</reference>
<proteinExistence type="predicted"/>
<dbReference type="Pfam" id="PF06250">
    <property type="entry name" value="YhcG_C"/>
    <property type="match status" value="1"/>
</dbReference>
<dbReference type="Pfam" id="PF17761">
    <property type="entry name" value="DUF1016_N"/>
    <property type="match status" value="1"/>
</dbReference>
<evidence type="ECO:0000313" key="4">
    <source>
        <dbReference type="Proteomes" id="UP000033035"/>
    </source>
</evidence>
<dbReference type="EMBL" id="AQHW01000020">
    <property type="protein sequence ID" value="KKB50370.1"/>
    <property type="molecule type" value="Genomic_DNA"/>
</dbReference>
<organism evidence="3 4">
    <name type="scientific">Parabacteroides gordonii MS-1 = DSM 23371</name>
    <dbReference type="NCBI Taxonomy" id="1203610"/>
    <lineage>
        <taxon>Bacteria</taxon>
        <taxon>Pseudomonadati</taxon>
        <taxon>Bacteroidota</taxon>
        <taxon>Bacteroidia</taxon>
        <taxon>Bacteroidales</taxon>
        <taxon>Tannerellaceae</taxon>
        <taxon>Parabacteroides</taxon>
    </lineage>
</organism>
<comment type="caution">
    <text evidence="3">The sequence shown here is derived from an EMBL/GenBank/DDBJ whole genome shotgun (WGS) entry which is preliminary data.</text>
</comment>
<dbReference type="RefSeq" id="WP_028728948.1">
    <property type="nucleotide sequence ID" value="NZ_AUAE01000047.1"/>
</dbReference>
<feature type="domain" description="YhcG N-terminal" evidence="2">
    <location>
        <begin position="19"/>
        <end position="154"/>
    </location>
</feature>
<dbReference type="PANTHER" id="PTHR30547">
    <property type="entry name" value="UNCHARACTERIZED PROTEIN YHCG-RELATED"/>
    <property type="match status" value="1"/>
</dbReference>
<dbReference type="InterPro" id="IPR011856">
    <property type="entry name" value="tRNA_endonuc-like_dom_sf"/>
</dbReference>
<dbReference type="InterPro" id="IPR053148">
    <property type="entry name" value="PD-DEXK-like_domain"/>
</dbReference>
<dbReference type="HOGENOM" id="CLU_046640_0_1_10"/>
<dbReference type="AlphaFoldDB" id="A0A0F5IYV1"/>
<dbReference type="PATRIC" id="fig|1203610.3.peg.3983"/>